<comment type="caution">
    <text evidence="1">The sequence shown here is derived from an EMBL/GenBank/DDBJ whole genome shotgun (WGS) entry which is preliminary data.</text>
</comment>
<dbReference type="EMBL" id="RQXW01000015">
    <property type="protein sequence ID" value="RTE64920.1"/>
    <property type="molecule type" value="Genomic_DNA"/>
</dbReference>
<accession>A0A430KN64</accession>
<keyword evidence="2" id="KW-1185">Reference proteome</keyword>
<proteinExistence type="predicted"/>
<dbReference type="OrthoDB" id="5413327at2"/>
<name>A0A430KN64_9GAMM</name>
<dbReference type="Proteomes" id="UP000283087">
    <property type="component" value="Unassembled WGS sequence"/>
</dbReference>
<evidence type="ECO:0000313" key="1">
    <source>
        <dbReference type="EMBL" id="RTE64920.1"/>
    </source>
</evidence>
<reference evidence="1 2" key="1">
    <citation type="submission" date="2018-11" db="EMBL/GenBank/DDBJ databases">
        <title>The draft genome sequence of Amphritea opalescens ANRC-JH13T.</title>
        <authorList>
            <person name="Fang Z."/>
            <person name="Zhang Y."/>
            <person name="Han X."/>
        </authorList>
    </citation>
    <scope>NUCLEOTIDE SEQUENCE [LARGE SCALE GENOMIC DNA]</scope>
    <source>
        <strain evidence="1 2">ANRC-JH13</strain>
    </source>
</reference>
<gene>
    <name evidence="1" type="ORF">EH243_14665</name>
</gene>
<dbReference type="RefSeq" id="WP_126159420.1">
    <property type="nucleotide sequence ID" value="NZ_RQXW01000015.1"/>
</dbReference>
<sequence length="412" mass="46880">MKIFDLRSENVGDSVKLLATVDCEIIGKKDVWFSIPKEYSSYLCTTSMDSFLVGLLYPAMQYGVNIEVNGIVSKKLLFNINNYVIPLLMSYSDSAKKITVTALKTTSKKITCNGIGTGFSGGVDSFSTIYDRYEKEKDKEFKINSFLFLNVGSHGSDLVKSQKKFQTRYEHLKPFPKEIGVEFIPLDSNLHQFYPWGHQETYSLTGVSGVLALQNHFSKYYFASAGIDYNSMIKNSYLYKGIDIGIFCEPVLLPLLSTETTEMILDGIQNTRVDKILNIASYEPTFRFLNVCIRGDDTHENCSTCSKCLRTLTALDFSGNLHNYSGVFNINKYMTLKPNYMRQLVATRNKNSFSKDNIDLANKHKIKLPNHLTSDCSYILRHKLKATIKKTKRTIKRKIKNIILNLTGKQKR</sequence>
<evidence type="ECO:0000313" key="2">
    <source>
        <dbReference type="Proteomes" id="UP000283087"/>
    </source>
</evidence>
<protein>
    <submittedName>
        <fullName evidence="1">Uncharacterized protein</fullName>
    </submittedName>
</protein>
<organism evidence="1 2">
    <name type="scientific">Amphritea opalescens</name>
    <dbReference type="NCBI Taxonomy" id="2490544"/>
    <lineage>
        <taxon>Bacteria</taxon>
        <taxon>Pseudomonadati</taxon>
        <taxon>Pseudomonadota</taxon>
        <taxon>Gammaproteobacteria</taxon>
        <taxon>Oceanospirillales</taxon>
        <taxon>Oceanospirillaceae</taxon>
        <taxon>Amphritea</taxon>
    </lineage>
</organism>
<dbReference type="AlphaFoldDB" id="A0A430KN64"/>